<keyword evidence="1" id="KW-0812">Transmembrane</keyword>
<dbReference type="RefSeq" id="WP_367886323.1">
    <property type="nucleotide sequence ID" value="NZ_CP130612.1"/>
</dbReference>
<evidence type="ECO:0000313" key="2">
    <source>
        <dbReference type="EMBL" id="WKW13469.1"/>
    </source>
</evidence>
<dbReference type="AlphaFoldDB" id="A0AA49Q918"/>
<accession>A0AA49Q6A0</accession>
<dbReference type="EMBL" id="CP130613">
    <property type="protein sequence ID" value="WKW16376.1"/>
    <property type="molecule type" value="Genomic_DNA"/>
</dbReference>
<evidence type="ECO:0000256" key="1">
    <source>
        <dbReference type="SAM" id="Phobius"/>
    </source>
</evidence>
<dbReference type="KEGG" id="pspc:Strain318_002790"/>
<feature type="transmembrane region" description="Helical" evidence="1">
    <location>
        <begin position="135"/>
        <end position="161"/>
    </location>
</feature>
<dbReference type="EMBL" id="CP130612">
    <property type="protein sequence ID" value="WKW13469.1"/>
    <property type="molecule type" value="Genomic_DNA"/>
</dbReference>
<keyword evidence="1" id="KW-0472">Membrane</keyword>
<reference evidence="3" key="1">
    <citation type="submission" date="2023-07" db="EMBL/GenBank/DDBJ databases">
        <authorList>
            <person name="Haufschild T."/>
            <person name="Kallscheuer N."/>
            <person name="Hammer J."/>
            <person name="Kohn T."/>
            <person name="Kabuu M."/>
            <person name="Jogler M."/>
            <person name="Wohfarth N."/>
            <person name="Heuer A."/>
            <person name="Rohde M."/>
            <person name="van Teeseling M.C.F."/>
            <person name="Jogler C."/>
        </authorList>
    </citation>
    <scope>NUCLEOTIDE SEQUENCE</scope>
    <source>
        <strain evidence="2">Strain 138</strain>
        <strain evidence="3">Strain 318</strain>
    </source>
</reference>
<feature type="transmembrane region" description="Helical" evidence="1">
    <location>
        <begin position="93"/>
        <end position="115"/>
    </location>
</feature>
<evidence type="ECO:0000313" key="4">
    <source>
        <dbReference type="Proteomes" id="UP001229955"/>
    </source>
</evidence>
<feature type="transmembrane region" description="Helical" evidence="1">
    <location>
        <begin position="27"/>
        <end position="45"/>
    </location>
</feature>
<proteinExistence type="predicted"/>
<name>A0AA49Q918_9BACT</name>
<dbReference type="Proteomes" id="UP001229955">
    <property type="component" value="Chromosome"/>
</dbReference>
<sequence>MPLLRPTAVLSLEDIEALEKPGLWRRLGLSLVAMAILTGASLRMYRALVLTFGWSDSWLWIGGTFIGGAMILFLMATLHLGNYPVKAWWWRTPVFALVEAGTEILVSLVLTYLGLEVVGSMQATLEDWQVTSLRTLFFRFAGISLFALVLALVSTVVRWLLLKKREVTHT</sequence>
<accession>A0AA49Q918</accession>
<protein>
    <submittedName>
        <fullName evidence="3">Uncharacterized protein</fullName>
    </submittedName>
</protein>
<keyword evidence="1" id="KW-1133">Transmembrane helix</keyword>
<gene>
    <name evidence="2" type="ORF">Strain138_002790</name>
    <name evidence="3" type="ORF">Strain318_002790</name>
</gene>
<feature type="transmembrane region" description="Helical" evidence="1">
    <location>
        <begin position="57"/>
        <end position="81"/>
    </location>
</feature>
<organism evidence="3 4">
    <name type="scientific">Pseudogemmatithrix spongiicola</name>
    <dbReference type="NCBI Taxonomy" id="3062599"/>
    <lineage>
        <taxon>Bacteria</taxon>
        <taxon>Pseudomonadati</taxon>
        <taxon>Gemmatimonadota</taxon>
        <taxon>Gemmatimonadia</taxon>
        <taxon>Gemmatimonadales</taxon>
        <taxon>Gemmatimonadaceae</taxon>
        <taxon>Pseudogemmatithrix</taxon>
    </lineage>
</organism>
<evidence type="ECO:0000313" key="3">
    <source>
        <dbReference type="EMBL" id="WKW16376.1"/>
    </source>
</evidence>
<keyword evidence="4" id="KW-1185">Reference proteome</keyword>